<evidence type="ECO:0000259" key="1">
    <source>
        <dbReference type="Pfam" id="PF19810"/>
    </source>
</evidence>
<evidence type="ECO:0000259" key="2">
    <source>
        <dbReference type="Pfam" id="PF22665"/>
    </source>
</evidence>
<reference evidence="3" key="1">
    <citation type="journal article" date="2020" name="mSystems">
        <title>Genome- and Community-Level Interaction Insights into Carbon Utilization and Element Cycling Functions of Hydrothermarchaeota in Hydrothermal Sediment.</title>
        <authorList>
            <person name="Zhou Z."/>
            <person name="Liu Y."/>
            <person name="Xu W."/>
            <person name="Pan J."/>
            <person name="Luo Z.H."/>
            <person name="Li M."/>
        </authorList>
    </citation>
    <scope>NUCLEOTIDE SEQUENCE [LARGE SCALE GENOMIC DNA]</scope>
    <source>
        <strain evidence="3">SpSt-87</strain>
    </source>
</reference>
<sequence length="216" mass="23992">MVSFVHVISVESNSSEIVESVKMCGQAIHKAYLIFDKDEARKYVDEVRNVLSSLVEVEVLELKGGGVYDAVVEILRTVRKEVEAGNNVLFNITDSSKFTCLACFISAQISEGKIYAKKGSSVVEIPTPPIKKVNEDKLEILRALEKEGGSVDSINRLIELVEGKLEEQKKYMAQRARMSYHLNGLEEDGLVVTERKGKNLSIFLTELGKAFVAMFG</sequence>
<dbReference type="InterPro" id="IPR036390">
    <property type="entry name" value="WH_DNA-bd_sf"/>
</dbReference>
<accession>A0A7C3MAT2</accession>
<dbReference type="InterPro" id="IPR036388">
    <property type="entry name" value="WH-like_DNA-bd_sf"/>
</dbReference>
<organism evidence="3">
    <name type="scientific">Archaeoglobus fulgidus</name>
    <dbReference type="NCBI Taxonomy" id="2234"/>
    <lineage>
        <taxon>Archaea</taxon>
        <taxon>Methanobacteriati</taxon>
        <taxon>Methanobacteriota</taxon>
        <taxon>Archaeoglobi</taxon>
        <taxon>Archaeoglobales</taxon>
        <taxon>Archaeoglobaceae</taxon>
        <taxon>Archaeoglobus</taxon>
    </lineage>
</organism>
<dbReference type="AlphaFoldDB" id="A0A7C3MAT2"/>
<comment type="caution">
    <text evidence="3">The sequence shown here is derived from an EMBL/GenBank/DDBJ whole genome shotgun (WGS) entry which is preliminary data.</text>
</comment>
<dbReference type="InterPro" id="IPR046260">
    <property type="entry name" value="HFX_2341-like_N"/>
</dbReference>
<dbReference type="Pfam" id="PF22665">
    <property type="entry name" value="WHD_DUF6293"/>
    <property type="match status" value="1"/>
</dbReference>
<feature type="domain" description="HFX-2341-like N-terminal" evidence="1">
    <location>
        <begin position="5"/>
        <end position="111"/>
    </location>
</feature>
<evidence type="ECO:0000313" key="3">
    <source>
        <dbReference type="EMBL" id="HFW32618.1"/>
    </source>
</evidence>
<feature type="domain" description="DUF6293" evidence="2">
    <location>
        <begin position="124"/>
        <end position="215"/>
    </location>
</feature>
<dbReference type="Pfam" id="PF19810">
    <property type="entry name" value="HFX_2341_N"/>
    <property type="match status" value="1"/>
</dbReference>
<name>A0A7C3MAT2_ARCFL</name>
<proteinExistence type="predicted"/>
<dbReference type="Gene3D" id="1.10.10.10">
    <property type="entry name" value="Winged helix-like DNA-binding domain superfamily/Winged helix DNA-binding domain"/>
    <property type="match status" value="1"/>
</dbReference>
<dbReference type="InterPro" id="IPR054162">
    <property type="entry name" value="DUF6293_C"/>
</dbReference>
<gene>
    <name evidence="3" type="ORF">ENW66_06665</name>
</gene>
<protein>
    <recommendedName>
        <fullName evidence="4">CRISPR locus-related DNA-binding protein</fullName>
    </recommendedName>
</protein>
<dbReference type="SUPFAM" id="SSF46785">
    <property type="entry name" value="Winged helix' DNA-binding domain"/>
    <property type="match status" value="1"/>
</dbReference>
<dbReference type="EMBL" id="DTLB01000038">
    <property type="protein sequence ID" value="HFW32618.1"/>
    <property type="molecule type" value="Genomic_DNA"/>
</dbReference>
<evidence type="ECO:0008006" key="4">
    <source>
        <dbReference type="Google" id="ProtNLM"/>
    </source>
</evidence>